<evidence type="ECO:0000313" key="2">
    <source>
        <dbReference type="Proteomes" id="UP000198717"/>
    </source>
</evidence>
<gene>
    <name evidence="1" type="ORF">SAMN04488504_1033</name>
</gene>
<reference evidence="1 2" key="1">
    <citation type="submission" date="2016-10" db="EMBL/GenBank/DDBJ databases">
        <authorList>
            <person name="Varghese N."/>
            <person name="Submissions S."/>
        </authorList>
    </citation>
    <scope>NUCLEOTIDE SEQUENCE [LARGE SCALE GENOMIC DNA]</scope>
    <source>
        <strain evidence="1 2">DSM 2260</strain>
    </source>
</reference>
<proteinExistence type="predicted"/>
<name>A0ABY0MP85_9BACT</name>
<accession>A0ABY0MP85</accession>
<organism evidence="1 2">
    <name type="scientific">Myxococcus virescens</name>
    <dbReference type="NCBI Taxonomy" id="83456"/>
    <lineage>
        <taxon>Bacteria</taxon>
        <taxon>Pseudomonadati</taxon>
        <taxon>Myxococcota</taxon>
        <taxon>Myxococcia</taxon>
        <taxon>Myxococcales</taxon>
        <taxon>Cystobacterineae</taxon>
        <taxon>Myxococcaceae</taxon>
        <taxon>Myxococcus</taxon>
    </lineage>
</organism>
<dbReference type="Proteomes" id="UP000198717">
    <property type="component" value="Unassembled WGS sequence"/>
</dbReference>
<dbReference type="EMBL" id="FNAJ01000003">
    <property type="protein sequence ID" value="SDD86712.1"/>
    <property type="molecule type" value="Genomic_DNA"/>
</dbReference>
<protein>
    <submittedName>
        <fullName evidence="1">Uncharacterized protein</fullName>
    </submittedName>
</protein>
<keyword evidence="2" id="KW-1185">Reference proteome</keyword>
<sequence length="151" mass="17602">MVDLVNGLADIYARVKTGKLDRSAFQEAVEDHFFAFGIRQLNRRSLQYLTKVEFISERGGPVNFAAEAVESVLGTGASARSIFEWRKAGGRPNHGHRERRRQLLERLLFVAHLLQWVTRRSDWILLREVEILTRWRLRKFPDRPLPKPPLN</sequence>
<comment type="caution">
    <text evidence="1">The sequence shown here is derived from an EMBL/GenBank/DDBJ whole genome shotgun (WGS) entry which is preliminary data.</text>
</comment>
<evidence type="ECO:0000313" key="1">
    <source>
        <dbReference type="EMBL" id="SDD86712.1"/>
    </source>
</evidence>